<organism evidence="1 2">
    <name type="scientific">Oceanospirillum multiglobuliferum</name>
    <dbReference type="NCBI Taxonomy" id="64969"/>
    <lineage>
        <taxon>Bacteria</taxon>
        <taxon>Pseudomonadati</taxon>
        <taxon>Pseudomonadota</taxon>
        <taxon>Gammaproteobacteria</taxon>
        <taxon>Oceanospirillales</taxon>
        <taxon>Oceanospirillaceae</taxon>
        <taxon>Oceanospirillum</taxon>
    </lineage>
</organism>
<feature type="non-terminal residue" evidence="1">
    <location>
        <position position="93"/>
    </location>
</feature>
<name>A0A1V4T201_9GAMM</name>
<evidence type="ECO:0000313" key="1">
    <source>
        <dbReference type="EMBL" id="OPX53970.1"/>
    </source>
</evidence>
<dbReference type="EMBL" id="MTSM01000171">
    <property type="protein sequence ID" value="OPX53970.1"/>
    <property type="molecule type" value="Genomic_DNA"/>
</dbReference>
<dbReference type="Proteomes" id="UP000191418">
    <property type="component" value="Unassembled WGS sequence"/>
</dbReference>
<protein>
    <submittedName>
        <fullName evidence="1">Uncharacterized protein</fullName>
    </submittedName>
</protein>
<evidence type="ECO:0000313" key="2">
    <source>
        <dbReference type="Proteomes" id="UP000191418"/>
    </source>
</evidence>
<keyword evidence="2" id="KW-1185">Reference proteome</keyword>
<sequence length="93" mass="10186">MAYSYFDYEGTGTTIQTDILCVSTEHMYAFKVLSEDESNVTLSDVALAATFTKNNAGVLCELSTAPSTKVRVIRSTPYDVLMHDFSNGAQFNA</sequence>
<comment type="caution">
    <text evidence="1">The sequence shown here is derived from an EMBL/GenBank/DDBJ whole genome shotgun (WGS) entry which is preliminary data.</text>
</comment>
<gene>
    <name evidence="1" type="ORF">BTE48_16695</name>
</gene>
<dbReference type="AlphaFoldDB" id="A0A1V4T201"/>
<reference evidence="1 2" key="1">
    <citation type="submission" date="2017-01" db="EMBL/GenBank/DDBJ databases">
        <title>Genome Sequencing of a Marine Spirillum, Oceanospirillum multiglobuliferum ATCC 33336, from Japan.</title>
        <authorList>
            <person name="Carney J.G."/>
            <person name="Trachtenberg A.M."/>
            <person name="Rheaume B.A."/>
            <person name="Linnane J.D."/>
            <person name="Pitts N.L."/>
            <person name="Mykles D.L."/>
            <person name="Maclea K.S."/>
        </authorList>
    </citation>
    <scope>NUCLEOTIDE SEQUENCE [LARGE SCALE GENOMIC DNA]</scope>
    <source>
        <strain evidence="1 2">ATCC 33336</strain>
    </source>
</reference>
<accession>A0A1V4T201</accession>
<proteinExistence type="predicted"/>
<dbReference type="RefSeq" id="WP_211278164.1">
    <property type="nucleotide sequence ID" value="NZ_MTSM01000171.1"/>
</dbReference>